<keyword evidence="3" id="KW-1185">Reference proteome</keyword>
<sequence length="117" mass="12836">MPAITLWIMQVWGLCLLIWYTSFQYMLSAEFAATSLDSDPATVVPPVSNLPPSPTPVSIITGDAYLSCSDGFHEKDRVILVSRLGRPAQTIRLGRCVKSNMISGIGHVIRLGRIYGK</sequence>
<keyword evidence="1" id="KW-1133">Transmembrane helix</keyword>
<dbReference type="Proteomes" id="UP000217790">
    <property type="component" value="Unassembled WGS sequence"/>
</dbReference>
<name>A0A2H3CKK3_ARMGA</name>
<evidence type="ECO:0000256" key="1">
    <source>
        <dbReference type="SAM" id="Phobius"/>
    </source>
</evidence>
<gene>
    <name evidence="2" type="ORF">ARMGADRAFT_1090447</name>
</gene>
<reference evidence="3" key="1">
    <citation type="journal article" date="2017" name="Nat. Ecol. Evol.">
        <title>Genome expansion and lineage-specific genetic innovations in the forest pathogenic fungi Armillaria.</title>
        <authorList>
            <person name="Sipos G."/>
            <person name="Prasanna A.N."/>
            <person name="Walter M.C."/>
            <person name="O'Connor E."/>
            <person name="Balint B."/>
            <person name="Krizsan K."/>
            <person name="Kiss B."/>
            <person name="Hess J."/>
            <person name="Varga T."/>
            <person name="Slot J."/>
            <person name="Riley R."/>
            <person name="Boka B."/>
            <person name="Rigling D."/>
            <person name="Barry K."/>
            <person name="Lee J."/>
            <person name="Mihaltcheva S."/>
            <person name="LaButti K."/>
            <person name="Lipzen A."/>
            <person name="Waldron R."/>
            <person name="Moloney N.M."/>
            <person name="Sperisen C."/>
            <person name="Kredics L."/>
            <person name="Vagvoelgyi C."/>
            <person name="Patrignani A."/>
            <person name="Fitzpatrick D."/>
            <person name="Nagy I."/>
            <person name="Doyle S."/>
            <person name="Anderson J.B."/>
            <person name="Grigoriev I.V."/>
            <person name="Gueldener U."/>
            <person name="Muensterkoetter M."/>
            <person name="Nagy L.G."/>
        </authorList>
    </citation>
    <scope>NUCLEOTIDE SEQUENCE [LARGE SCALE GENOMIC DNA]</scope>
    <source>
        <strain evidence="3">Ar21-2</strain>
    </source>
</reference>
<keyword evidence="1" id="KW-0472">Membrane</keyword>
<evidence type="ECO:0000313" key="3">
    <source>
        <dbReference type="Proteomes" id="UP000217790"/>
    </source>
</evidence>
<dbReference type="InParanoid" id="A0A2H3CKK3"/>
<protein>
    <submittedName>
        <fullName evidence="2">Uncharacterized protein</fullName>
    </submittedName>
</protein>
<feature type="transmembrane region" description="Helical" evidence="1">
    <location>
        <begin position="6"/>
        <end position="27"/>
    </location>
</feature>
<dbReference type="AlphaFoldDB" id="A0A2H3CKK3"/>
<organism evidence="2 3">
    <name type="scientific">Armillaria gallica</name>
    <name type="common">Bulbous honey fungus</name>
    <name type="synonym">Armillaria bulbosa</name>
    <dbReference type="NCBI Taxonomy" id="47427"/>
    <lineage>
        <taxon>Eukaryota</taxon>
        <taxon>Fungi</taxon>
        <taxon>Dikarya</taxon>
        <taxon>Basidiomycota</taxon>
        <taxon>Agaricomycotina</taxon>
        <taxon>Agaricomycetes</taxon>
        <taxon>Agaricomycetidae</taxon>
        <taxon>Agaricales</taxon>
        <taxon>Marasmiineae</taxon>
        <taxon>Physalacriaceae</taxon>
        <taxon>Armillaria</taxon>
    </lineage>
</organism>
<keyword evidence="1" id="KW-0812">Transmembrane</keyword>
<dbReference type="EMBL" id="KZ293718">
    <property type="protein sequence ID" value="PBK82410.1"/>
    <property type="molecule type" value="Genomic_DNA"/>
</dbReference>
<accession>A0A2H3CKK3</accession>
<evidence type="ECO:0000313" key="2">
    <source>
        <dbReference type="EMBL" id="PBK82410.1"/>
    </source>
</evidence>
<proteinExistence type="predicted"/>